<dbReference type="PANTHER" id="PTHR34741:SF1">
    <property type="entry name" value="PGG DOMAIN-CONTAINING PROTEIN"/>
    <property type="match status" value="1"/>
</dbReference>
<feature type="transmembrane region" description="Helical" evidence="2">
    <location>
        <begin position="135"/>
        <end position="154"/>
    </location>
</feature>
<keyword evidence="2" id="KW-0812">Transmembrane</keyword>
<protein>
    <submittedName>
        <fullName evidence="3">Uncharacterized protein</fullName>
    </submittedName>
</protein>
<sequence>MGNITMNGIKTKIDEYVRRIPSHFPSTPPASSRDHDLESQSSQSPQAPPSRNSPEPPSGVRHSQPDLEKELRKSLLNLSFVAAIQITIQYKQVAESEINGYIHLHSLAIAIIFACLFTSYFIGKKIPKASRMLEKAAFFLAATTFFSAIATPFRLRIKCAIWAIYILCLIFILVIQIFTPPPPSTHRNPTPNQPCFSQPPPILILPFPLAIASSPPQLQPPRQAFPSTSASSPFPFQPFRNTILTTKNQHCQPDASLLPLTHQSPYSLSSFPSSAYPQQIGGDVYVAALEVVVVAVE</sequence>
<gene>
    <name evidence="3" type="ORF">SVIM_LOCUS453623</name>
</gene>
<feature type="transmembrane region" description="Helical" evidence="2">
    <location>
        <begin position="160"/>
        <end position="178"/>
    </location>
</feature>
<proteinExistence type="predicted"/>
<evidence type="ECO:0000313" key="3">
    <source>
        <dbReference type="EMBL" id="VFU60923.1"/>
    </source>
</evidence>
<dbReference type="EMBL" id="CAADRP010002085">
    <property type="protein sequence ID" value="VFU60923.1"/>
    <property type="molecule type" value="Genomic_DNA"/>
</dbReference>
<keyword evidence="2" id="KW-0472">Membrane</keyword>
<reference evidence="3" key="1">
    <citation type="submission" date="2019-03" db="EMBL/GenBank/DDBJ databases">
        <authorList>
            <person name="Mank J."/>
            <person name="Almeida P."/>
        </authorList>
    </citation>
    <scope>NUCLEOTIDE SEQUENCE</scope>
    <source>
        <strain evidence="3">78183</strain>
    </source>
</reference>
<name>A0A6N2N2L3_SALVM</name>
<organism evidence="3">
    <name type="scientific">Salix viminalis</name>
    <name type="common">Common osier</name>
    <name type="synonym">Basket willow</name>
    <dbReference type="NCBI Taxonomy" id="40686"/>
    <lineage>
        <taxon>Eukaryota</taxon>
        <taxon>Viridiplantae</taxon>
        <taxon>Streptophyta</taxon>
        <taxon>Embryophyta</taxon>
        <taxon>Tracheophyta</taxon>
        <taxon>Spermatophyta</taxon>
        <taxon>Magnoliopsida</taxon>
        <taxon>eudicotyledons</taxon>
        <taxon>Gunneridae</taxon>
        <taxon>Pentapetalae</taxon>
        <taxon>rosids</taxon>
        <taxon>fabids</taxon>
        <taxon>Malpighiales</taxon>
        <taxon>Salicaceae</taxon>
        <taxon>Saliceae</taxon>
        <taxon>Salix</taxon>
    </lineage>
</organism>
<evidence type="ECO:0000256" key="1">
    <source>
        <dbReference type="SAM" id="MobiDB-lite"/>
    </source>
</evidence>
<dbReference type="PANTHER" id="PTHR34741">
    <property type="entry name" value="IMAP FAMILY MEMBER 1, PUTATIVE-RELATED"/>
    <property type="match status" value="1"/>
</dbReference>
<keyword evidence="2" id="KW-1133">Transmembrane helix</keyword>
<feature type="compositionally biased region" description="Low complexity" evidence="1">
    <location>
        <begin position="39"/>
        <end position="53"/>
    </location>
</feature>
<feature type="transmembrane region" description="Helical" evidence="2">
    <location>
        <begin position="102"/>
        <end position="123"/>
    </location>
</feature>
<dbReference type="AlphaFoldDB" id="A0A6N2N2L3"/>
<accession>A0A6N2N2L3</accession>
<feature type="region of interest" description="Disordered" evidence="1">
    <location>
        <begin position="18"/>
        <end position="64"/>
    </location>
</feature>
<evidence type="ECO:0000256" key="2">
    <source>
        <dbReference type="SAM" id="Phobius"/>
    </source>
</evidence>